<name>A0A0S3EYB7_9SPHN</name>
<dbReference type="SUPFAM" id="SSF48452">
    <property type="entry name" value="TPR-like"/>
    <property type="match status" value="1"/>
</dbReference>
<sequence length="185" mass="20829">MSIYGRARSIGFGILLLVGLPLSAEAQTPYIPDVTEAREQEWRSLTASAQRAYEAGGSAEGVEQARKALSIAEELFGGDDPRTLISENDLALHLDALHHDAEAERLFRQIFEAYLRTRGEDDQNTQLALENIIDFYISRERIDIARSTAEYALDSFRRTTGKNSDRSKRMERIVERLTQIPAAKD</sequence>
<accession>A0A0S3EYB7</accession>
<dbReference type="AlphaFoldDB" id="A0A0S3EYB7"/>
<dbReference type="KEGG" id="sbd:ATN00_08970"/>
<dbReference type="Gene3D" id="1.25.40.10">
    <property type="entry name" value="Tetratricopeptide repeat domain"/>
    <property type="match status" value="1"/>
</dbReference>
<evidence type="ECO:0000313" key="1">
    <source>
        <dbReference type="EMBL" id="ALR20424.1"/>
    </source>
</evidence>
<proteinExistence type="predicted"/>
<dbReference type="Proteomes" id="UP000056968">
    <property type="component" value="Chromosome"/>
</dbReference>
<organism evidence="1 2">
    <name type="scientific">Sphingobium baderi</name>
    <dbReference type="NCBI Taxonomy" id="1332080"/>
    <lineage>
        <taxon>Bacteria</taxon>
        <taxon>Pseudomonadati</taxon>
        <taxon>Pseudomonadota</taxon>
        <taxon>Alphaproteobacteria</taxon>
        <taxon>Sphingomonadales</taxon>
        <taxon>Sphingomonadaceae</taxon>
        <taxon>Sphingobium</taxon>
    </lineage>
</organism>
<dbReference type="EMBL" id="CP013264">
    <property type="protein sequence ID" value="ALR20424.1"/>
    <property type="molecule type" value="Genomic_DNA"/>
</dbReference>
<protein>
    <submittedName>
        <fullName evidence="1">Uncharacterized protein</fullName>
    </submittedName>
</protein>
<dbReference type="InterPro" id="IPR011990">
    <property type="entry name" value="TPR-like_helical_dom_sf"/>
</dbReference>
<dbReference type="STRING" id="1332080.ATN00_08970"/>
<evidence type="ECO:0000313" key="2">
    <source>
        <dbReference type="Proteomes" id="UP000056968"/>
    </source>
</evidence>
<reference evidence="1 2" key="1">
    <citation type="submission" date="2015-11" db="EMBL/GenBank/DDBJ databases">
        <title>A Two-component Flavoprotein Monooxygenase System MeaXY Responsible for para-Hydroxylation of 2-Methyl-6-ethylaniline and 2,6-Diethylaniline in Sphingobium baderi DE-13.</title>
        <authorList>
            <person name="Cheng M."/>
            <person name="Meng Q."/>
            <person name="Yang Y."/>
            <person name="Chu C."/>
            <person name="Yan X."/>
            <person name="He J."/>
            <person name="Li S."/>
        </authorList>
    </citation>
    <scope>NUCLEOTIDE SEQUENCE [LARGE SCALE GENOMIC DNA]</scope>
    <source>
        <strain evidence="1 2">DE-13</strain>
    </source>
</reference>
<dbReference type="Pfam" id="PF13424">
    <property type="entry name" value="TPR_12"/>
    <property type="match status" value="1"/>
</dbReference>
<gene>
    <name evidence="1" type="ORF">ATN00_08970</name>
</gene>
<keyword evidence="2" id="KW-1185">Reference proteome</keyword>